<dbReference type="OrthoDB" id="6395986at2759"/>
<sequence length="286" mass="31609">MAKHRSRKSARSSSSSDSDSSSSSGSSGSNSDSSNFSDIQKAKNKKFQLKGEKSAILSKWIIKGLSEKDVKAAREAFKPSLKRDKKYDGSDLFTNPKLDESLYSALKKARNSAASVVNIDPQEKIYRKQTDLVLDLAKHILFMASQAKNKKKCRSDRITLKSALMLWSHLFRNITQARRFNILSQVHSDHTVLLSRAAEKLPIGSEDLFGDKFIRELLSQVKVASRVSTSVYATPASTSTPIKPSTSRTPASTPSTPLQARHTATIIVLPQTHQWMPSSSLCVQPK</sequence>
<protein>
    <submittedName>
        <fullName evidence="2">Uncharacterized protein</fullName>
    </submittedName>
</protein>
<proteinExistence type="predicted"/>
<accession>A0A164L6L8</accession>
<feature type="compositionally biased region" description="Basic residues" evidence="1">
    <location>
        <begin position="1"/>
        <end position="10"/>
    </location>
</feature>
<feature type="region of interest" description="Disordered" evidence="1">
    <location>
        <begin position="1"/>
        <end position="38"/>
    </location>
</feature>
<reference evidence="2 3" key="1">
    <citation type="submission" date="2016-03" db="EMBL/GenBank/DDBJ databases">
        <title>EvidentialGene: Evidence-directed Construction of Genes on Genomes.</title>
        <authorList>
            <person name="Gilbert D.G."/>
            <person name="Choi J.-H."/>
            <person name="Mockaitis K."/>
            <person name="Colbourne J."/>
            <person name="Pfrender M."/>
        </authorList>
    </citation>
    <scope>NUCLEOTIDE SEQUENCE [LARGE SCALE GENOMIC DNA]</scope>
    <source>
        <strain evidence="2 3">Xinb3</strain>
        <tissue evidence="2">Complete organism</tissue>
    </source>
</reference>
<evidence type="ECO:0000256" key="1">
    <source>
        <dbReference type="SAM" id="MobiDB-lite"/>
    </source>
</evidence>
<evidence type="ECO:0000313" key="2">
    <source>
        <dbReference type="EMBL" id="KZS03839.1"/>
    </source>
</evidence>
<feature type="compositionally biased region" description="Low complexity" evidence="1">
    <location>
        <begin position="244"/>
        <end position="257"/>
    </location>
</feature>
<dbReference type="EMBL" id="LRGB01003177">
    <property type="protein sequence ID" value="KZS03839.1"/>
    <property type="molecule type" value="Genomic_DNA"/>
</dbReference>
<dbReference type="AlphaFoldDB" id="A0A164L6L8"/>
<comment type="caution">
    <text evidence="2">The sequence shown here is derived from an EMBL/GenBank/DDBJ whole genome shotgun (WGS) entry which is preliminary data.</text>
</comment>
<feature type="compositionally biased region" description="Low complexity" evidence="1">
    <location>
        <begin position="12"/>
        <end position="38"/>
    </location>
</feature>
<feature type="region of interest" description="Disordered" evidence="1">
    <location>
        <begin position="235"/>
        <end position="257"/>
    </location>
</feature>
<evidence type="ECO:0000313" key="3">
    <source>
        <dbReference type="Proteomes" id="UP000076858"/>
    </source>
</evidence>
<keyword evidence="3" id="KW-1185">Reference proteome</keyword>
<gene>
    <name evidence="2" type="ORF">APZ42_033340</name>
</gene>
<organism evidence="2 3">
    <name type="scientific">Daphnia magna</name>
    <dbReference type="NCBI Taxonomy" id="35525"/>
    <lineage>
        <taxon>Eukaryota</taxon>
        <taxon>Metazoa</taxon>
        <taxon>Ecdysozoa</taxon>
        <taxon>Arthropoda</taxon>
        <taxon>Crustacea</taxon>
        <taxon>Branchiopoda</taxon>
        <taxon>Diplostraca</taxon>
        <taxon>Cladocera</taxon>
        <taxon>Anomopoda</taxon>
        <taxon>Daphniidae</taxon>
        <taxon>Daphnia</taxon>
    </lineage>
</organism>
<name>A0A164L6L8_9CRUS</name>
<dbReference type="Proteomes" id="UP000076858">
    <property type="component" value="Unassembled WGS sequence"/>
</dbReference>